<evidence type="ECO:0000259" key="1">
    <source>
        <dbReference type="Pfam" id="PF13524"/>
    </source>
</evidence>
<reference evidence="2 3" key="1">
    <citation type="submission" date="2015-10" db="EMBL/GenBank/DDBJ databases">
        <title>Butyribacter intestini gen. nov., sp. nov., a butyric acid-producing bacterium of the family Lachnospiraceae isolated from the human faeces.</title>
        <authorList>
            <person name="Zou Y."/>
            <person name="Xue W."/>
            <person name="Luo G."/>
            <person name="Lv M."/>
        </authorList>
    </citation>
    <scope>NUCLEOTIDE SEQUENCE [LARGE SCALE GENOMIC DNA]</scope>
    <source>
        <strain evidence="2 3">TF01-11</strain>
    </source>
</reference>
<dbReference type="EMBL" id="LLKB01000005">
    <property type="protein sequence ID" value="KQC84756.1"/>
    <property type="molecule type" value="Genomic_DNA"/>
</dbReference>
<feature type="domain" description="Spore protein YkvP/CgeB glycosyl transferase-like" evidence="1">
    <location>
        <begin position="334"/>
        <end position="437"/>
    </location>
</feature>
<keyword evidence="3" id="KW-1185">Reference proteome</keyword>
<protein>
    <recommendedName>
        <fullName evidence="1">Spore protein YkvP/CgeB glycosyl transferase-like domain-containing protein</fullName>
    </recommendedName>
</protein>
<dbReference type="InterPro" id="IPR055259">
    <property type="entry name" value="YkvP/CgeB_Glyco_trans-like"/>
</dbReference>
<evidence type="ECO:0000313" key="2">
    <source>
        <dbReference type="EMBL" id="KQC84756.1"/>
    </source>
</evidence>
<name>A0AAW3JR64_9FIRM</name>
<comment type="caution">
    <text evidence="2">The sequence shown here is derived from an EMBL/GenBank/DDBJ whole genome shotgun (WGS) entry which is preliminary data.</text>
</comment>
<dbReference type="RefSeq" id="WP_055943807.1">
    <property type="nucleotide sequence ID" value="NZ_JAQDCV010000002.1"/>
</dbReference>
<dbReference type="Proteomes" id="UP000050833">
    <property type="component" value="Unassembled WGS sequence"/>
</dbReference>
<organism evidence="2 3">
    <name type="scientific">Butyribacter intestini</name>
    <dbReference type="NCBI Taxonomy" id="1703332"/>
    <lineage>
        <taxon>Bacteria</taxon>
        <taxon>Bacillati</taxon>
        <taxon>Bacillota</taxon>
        <taxon>Clostridia</taxon>
        <taxon>Lachnospirales</taxon>
        <taxon>Lachnospiraceae</taxon>
        <taxon>Butyribacter</taxon>
    </lineage>
</organism>
<sequence length="438" mass="50411">MNILICRWDIFVYPDILDTMKNEGHLCDVLDFSAIKMSDEDIASFSKVLEDKLCEKTSEKETKYDAVFSVNFFSYIAEVCHRQNIRYICYNVDSPLLNMQHPSVNYKTNCIYTFDSSEEKHFNNKGTDTVHYLPLCTNTKRVQALIESSHHISDLTDNYFIKPKMSESTAYENVTIKNTNLKQTENYTVTKSEYTKSYKYKYDISFVGNLYDKNRYDEMEHILPDYLCGYMDAAIEAQLNVSGGNLLKNMLTPEIIDMLLKYTDIKTSTQSHADLKFHFATSVLSHKAAAKMRTMTLNRLAMKYPKNVHLFTTSDTSALFPTLITHKAVDYLLKAPLVFASSKININMTAPNIETGIPLRVFDILGAGGFLITDWREDLKDCFTIGKDLEVYDGIDDLLEKTDYYLKHEDKRTAIAMHGLKTVQSRHDYSVRIREILG</sequence>
<dbReference type="Pfam" id="PF13524">
    <property type="entry name" value="Glyco_trans_1_2"/>
    <property type="match status" value="1"/>
</dbReference>
<evidence type="ECO:0000313" key="3">
    <source>
        <dbReference type="Proteomes" id="UP000050833"/>
    </source>
</evidence>
<accession>A0AAW3JR64</accession>
<gene>
    <name evidence="2" type="ORF">APZ18_08490</name>
</gene>
<proteinExistence type="predicted"/>
<dbReference type="AlphaFoldDB" id="A0AAW3JR64"/>